<evidence type="ECO:0000256" key="2">
    <source>
        <dbReference type="ARBA" id="ARBA00023163"/>
    </source>
</evidence>
<dbReference type="GO" id="GO:0003677">
    <property type="term" value="F:DNA binding"/>
    <property type="evidence" value="ECO:0007669"/>
    <property type="project" value="TreeGrafter"/>
</dbReference>
<name>A0AA39SBZ3_ACESA</name>
<organism evidence="6 7">
    <name type="scientific">Acer saccharum</name>
    <name type="common">Sugar maple</name>
    <dbReference type="NCBI Taxonomy" id="4024"/>
    <lineage>
        <taxon>Eukaryota</taxon>
        <taxon>Viridiplantae</taxon>
        <taxon>Streptophyta</taxon>
        <taxon>Embryophyta</taxon>
        <taxon>Tracheophyta</taxon>
        <taxon>Spermatophyta</taxon>
        <taxon>Magnoliopsida</taxon>
        <taxon>eudicotyledons</taxon>
        <taxon>Gunneridae</taxon>
        <taxon>Pentapetalae</taxon>
        <taxon>rosids</taxon>
        <taxon>malvids</taxon>
        <taxon>Sapindales</taxon>
        <taxon>Sapindaceae</taxon>
        <taxon>Hippocastanoideae</taxon>
        <taxon>Acereae</taxon>
        <taxon>Acer</taxon>
    </lineage>
</organism>
<dbReference type="Proteomes" id="UP001168877">
    <property type="component" value="Unassembled WGS sequence"/>
</dbReference>
<evidence type="ECO:0000256" key="3">
    <source>
        <dbReference type="ARBA" id="ARBA00023242"/>
    </source>
</evidence>
<dbReference type="InterPro" id="IPR052483">
    <property type="entry name" value="bZIP_transcription_regulators"/>
</dbReference>
<keyword evidence="7" id="KW-1185">Reference proteome</keyword>
<evidence type="ECO:0000313" key="7">
    <source>
        <dbReference type="Proteomes" id="UP001168877"/>
    </source>
</evidence>
<proteinExistence type="predicted"/>
<feature type="region of interest" description="Disordered" evidence="5">
    <location>
        <begin position="1"/>
        <end position="33"/>
    </location>
</feature>
<evidence type="ECO:0000256" key="1">
    <source>
        <dbReference type="ARBA" id="ARBA00023015"/>
    </source>
</evidence>
<dbReference type="GO" id="GO:0045893">
    <property type="term" value="P:positive regulation of DNA-templated transcription"/>
    <property type="evidence" value="ECO:0007669"/>
    <property type="project" value="TreeGrafter"/>
</dbReference>
<sequence length="161" mass="18433">MEGTGGKKTISGLPPKPFLTTSNTTFRGNAPTGVTDPTIALQQVVVHGNQDPIDIDDKKLRRALASVQHSRTYRLKQREYVAQLVKEVKAFKAENEIMALRMKYVDDHNTLLRTEKRSLEQKLSACMGEKNIKEAKYEELKQEKDELKQLYGYLQQMQLDH</sequence>
<dbReference type="PANTHER" id="PTHR46391">
    <property type="entry name" value="BASIC LEUCINE ZIPPER 34"/>
    <property type="match status" value="1"/>
</dbReference>
<evidence type="ECO:0008006" key="8">
    <source>
        <dbReference type="Google" id="ProtNLM"/>
    </source>
</evidence>
<reference evidence="6" key="2">
    <citation type="submission" date="2023-06" db="EMBL/GenBank/DDBJ databases">
        <authorList>
            <person name="Swenson N.G."/>
            <person name="Wegrzyn J.L."/>
            <person name="Mcevoy S.L."/>
        </authorList>
    </citation>
    <scope>NUCLEOTIDE SEQUENCE</scope>
    <source>
        <strain evidence="6">NS2018</strain>
        <tissue evidence="6">Leaf</tissue>
    </source>
</reference>
<feature type="coiled-coil region" evidence="4">
    <location>
        <begin position="123"/>
        <end position="160"/>
    </location>
</feature>
<keyword evidence="3" id="KW-0539">Nucleus</keyword>
<gene>
    <name evidence="6" type="ORF">LWI29_010887</name>
</gene>
<dbReference type="PANTHER" id="PTHR46391:SF21">
    <property type="entry name" value="BZIP DOMAIN-CONTAINING PROTEIN"/>
    <property type="match status" value="1"/>
</dbReference>
<comment type="caution">
    <text evidence="6">The sequence shown here is derived from an EMBL/GenBank/DDBJ whole genome shotgun (WGS) entry which is preliminary data.</text>
</comment>
<dbReference type="GO" id="GO:0005634">
    <property type="term" value="C:nucleus"/>
    <property type="evidence" value="ECO:0007669"/>
    <property type="project" value="TreeGrafter"/>
</dbReference>
<dbReference type="EMBL" id="JAUESC010000382">
    <property type="protein sequence ID" value="KAK0586695.1"/>
    <property type="molecule type" value="Genomic_DNA"/>
</dbReference>
<keyword evidence="2" id="KW-0804">Transcription</keyword>
<protein>
    <recommendedName>
        <fullName evidence="8">BZIP domain-containing protein</fullName>
    </recommendedName>
</protein>
<evidence type="ECO:0000256" key="4">
    <source>
        <dbReference type="SAM" id="Coils"/>
    </source>
</evidence>
<evidence type="ECO:0000256" key="5">
    <source>
        <dbReference type="SAM" id="MobiDB-lite"/>
    </source>
</evidence>
<dbReference type="AlphaFoldDB" id="A0AA39SBZ3"/>
<reference evidence="6" key="1">
    <citation type="journal article" date="2022" name="Plant J.">
        <title>Strategies of tolerance reflected in two North American maple genomes.</title>
        <authorList>
            <person name="McEvoy S.L."/>
            <person name="Sezen U.U."/>
            <person name="Trouern-Trend A."/>
            <person name="McMahon S.M."/>
            <person name="Schaberg P.G."/>
            <person name="Yang J."/>
            <person name="Wegrzyn J.L."/>
            <person name="Swenson N.G."/>
        </authorList>
    </citation>
    <scope>NUCLEOTIDE SEQUENCE</scope>
    <source>
        <strain evidence="6">NS2018</strain>
    </source>
</reference>
<accession>A0AA39SBZ3</accession>
<evidence type="ECO:0000313" key="6">
    <source>
        <dbReference type="EMBL" id="KAK0586695.1"/>
    </source>
</evidence>
<keyword evidence="1" id="KW-0805">Transcription regulation</keyword>
<keyword evidence="4" id="KW-0175">Coiled coil</keyword>